<dbReference type="RefSeq" id="WP_169860616.1">
    <property type="nucleotide sequence ID" value="NZ_CP053021.1"/>
</dbReference>
<dbReference type="AlphaFoldDB" id="A0A6M4G3Z8"/>
<dbReference type="Proteomes" id="UP000502611">
    <property type="component" value="Chromosome"/>
</dbReference>
<sequence length="62" mass="6859">MTDTELTKIFDAIQKNGQPLELDDVSWGGEKYSDIHTIARQDGAVWARKVANGTPGKWTLLA</sequence>
<protein>
    <submittedName>
        <fullName evidence="1">Uncharacterized protein</fullName>
    </submittedName>
</protein>
<name>A0A6M4G3Z8_SPHYA</name>
<proteinExistence type="predicted"/>
<reference evidence="1 2" key="1">
    <citation type="submission" date="2020-04" db="EMBL/GenBank/DDBJ databases">
        <title>The Whole Genome Analysis of High salt-tolerant Sphingobium yanoikuyae YC-XJ2 with Aryl organophosphorus flame retardants (aryl-OPFRs)-degrading capacity and characteristics of Related phosphotriesterase.</title>
        <authorList>
            <person name="Li X."/>
        </authorList>
    </citation>
    <scope>NUCLEOTIDE SEQUENCE [LARGE SCALE GENOMIC DNA]</scope>
    <source>
        <strain evidence="1 2">YC-XJ2</strain>
    </source>
</reference>
<gene>
    <name evidence="1" type="ORF">HH800_06920</name>
</gene>
<evidence type="ECO:0000313" key="1">
    <source>
        <dbReference type="EMBL" id="QJR01955.1"/>
    </source>
</evidence>
<accession>A0A6M4G3Z8</accession>
<evidence type="ECO:0000313" key="2">
    <source>
        <dbReference type="Proteomes" id="UP000502611"/>
    </source>
</evidence>
<organism evidence="1 2">
    <name type="scientific">Sphingobium yanoikuyae</name>
    <name type="common">Sphingomonas yanoikuyae</name>
    <dbReference type="NCBI Taxonomy" id="13690"/>
    <lineage>
        <taxon>Bacteria</taxon>
        <taxon>Pseudomonadati</taxon>
        <taxon>Pseudomonadota</taxon>
        <taxon>Alphaproteobacteria</taxon>
        <taxon>Sphingomonadales</taxon>
        <taxon>Sphingomonadaceae</taxon>
        <taxon>Sphingobium</taxon>
    </lineage>
</organism>
<dbReference type="EMBL" id="CP053021">
    <property type="protein sequence ID" value="QJR01955.1"/>
    <property type="molecule type" value="Genomic_DNA"/>
</dbReference>